<accession>A0ABV0JXZ3</accession>
<evidence type="ECO:0000313" key="2">
    <source>
        <dbReference type="EMBL" id="MEP0868055.1"/>
    </source>
</evidence>
<feature type="region of interest" description="Disordered" evidence="1">
    <location>
        <begin position="169"/>
        <end position="204"/>
    </location>
</feature>
<reference evidence="2 3" key="1">
    <citation type="submission" date="2022-04" db="EMBL/GenBank/DDBJ databases">
        <title>Positive selection, recombination, and allopatry shape intraspecific diversity of widespread and dominant cyanobacteria.</title>
        <authorList>
            <person name="Wei J."/>
            <person name="Shu W."/>
            <person name="Hu C."/>
        </authorList>
    </citation>
    <scope>NUCLEOTIDE SEQUENCE [LARGE SCALE GENOMIC DNA]</scope>
    <source>
        <strain evidence="2 3">GB2-A5</strain>
    </source>
</reference>
<feature type="compositionally biased region" description="Basic and acidic residues" evidence="1">
    <location>
        <begin position="169"/>
        <end position="197"/>
    </location>
</feature>
<name>A0ABV0JXZ3_9CYAN</name>
<dbReference type="RefSeq" id="WP_190423946.1">
    <property type="nucleotide sequence ID" value="NZ_JAMPKK010000107.1"/>
</dbReference>
<proteinExistence type="predicted"/>
<dbReference type="EMBL" id="JAMPKK010000107">
    <property type="protein sequence ID" value="MEP0868055.1"/>
    <property type="molecule type" value="Genomic_DNA"/>
</dbReference>
<keyword evidence="3" id="KW-1185">Reference proteome</keyword>
<organism evidence="2 3">
    <name type="scientific">Funiculus sociatus GB2-A5</name>
    <dbReference type="NCBI Taxonomy" id="2933946"/>
    <lineage>
        <taxon>Bacteria</taxon>
        <taxon>Bacillati</taxon>
        <taxon>Cyanobacteriota</taxon>
        <taxon>Cyanophyceae</taxon>
        <taxon>Coleofasciculales</taxon>
        <taxon>Coleofasciculaceae</taxon>
        <taxon>Funiculus</taxon>
    </lineage>
</organism>
<evidence type="ECO:0000256" key="1">
    <source>
        <dbReference type="SAM" id="MobiDB-lite"/>
    </source>
</evidence>
<gene>
    <name evidence="2" type="ORF">NDI37_26825</name>
</gene>
<evidence type="ECO:0000313" key="3">
    <source>
        <dbReference type="Proteomes" id="UP001442494"/>
    </source>
</evidence>
<protein>
    <submittedName>
        <fullName evidence="2">Uncharacterized protein</fullName>
    </submittedName>
</protein>
<dbReference type="Proteomes" id="UP001442494">
    <property type="component" value="Unassembled WGS sequence"/>
</dbReference>
<comment type="caution">
    <text evidence="2">The sequence shown here is derived from an EMBL/GenBank/DDBJ whole genome shotgun (WGS) entry which is preliminary data.</text>
</comment>
<sequence>MEFGKRGGAIVKYSGKNSGVHKVHAIDDRIAGLTKNYYGIDLKRIPEMSDQELAEFADRAQAMDRLIEVLPILEKHFSTLIQGQVKYEEFVANTQKEAAAGAKKIDQKILDVFLVSKGYENHLKLMGDKARHGVLKLESESRSALSLERLDFQTALQLVQRRHQISARRTQEKIPQMERREALAEQVRKESEERKDLLNNGTKSASKKGFWQGLGDWFSGK</sequence>